<protein>
    <recommendedName>
        <fullName evidence="4">Lipoprotein</fullName>
    </recommendedName>
</protein>
<comment type="caution">
    <text evidence="2">The sequence shown here is derived from an EMBL/GenBank/DDBJ whole genome shotgun (WGS) entry which is preliminary data.</text>
</comment>
<proteinExistence type="predicted"/>
<feature type="signal peptide" evidence="1">
    <location>
        <begin position="1"/>
        <end position="22"/>
    </location>
</feature>
<dbReference type="OrthoDB" id="2865265at2"/>
<dbReference type="RefSeq" id="WP_110888138.1">
    <property type="nucleotide sequence ID" value="NZ_QJSX01000016.1"/>
</dbReference>
<evidence type="ECO:0008006" key="4">
    <source>
        <dbReference type="Google" id="ProtNLM"/>
    </source>
</evidence>
<feature type="chain" id="PRO_5016275969" description="Lipoprotein" evidence="1">
    <location>
        <begin position="23"/>
        <end position="194"/>
    </location>
</feature>
<gene>
    <name evidence="2" type="ORF">DES52_11610</name>
</gene>
<dbReference type="PROSITE" id="PS51257">
    <property type="entry name" value="PROKAR_LIPOPROTEIN"/>
    <property type="match status" value="1"/>
</dbReference>
<reference evidence="2 3" key="1">
    <citation type="submission" date="2018-06" db="EMBL/GenBank/DDBJ databases">
        <title>Genomic Encyclopedia of Type Strains, Phase IV (KMG-IV): sequencing the most valuable type-strain genomes for metagenomic binning, comparative biology and taxonomic classification.</title>
        <authorList>
            <person name="Goeker M."/>
        </authorList>
    </citation>
    <scope>NUCLEOTIDE SEQUENCE [LARGE SCALE GENOMIC DNA]</scope>
    <source>
        <strain evidence="2 3">DSM 18048</strain>
    </source>
</reference>
<evidence type="ECO:0000256" key="1">
    <source>
        <dbReference type="SAM" id="SignalP"/>
    </source>
</evidence>
<organism evidence="2 3">
    <name type="scientific">Deinococcus yavapaiensis KR-236</name>
    <dbReference type="NCBI Taxonomy" id="694435"/>
    <lineage>
        <taxon>Bacteria</taxon>
        <taxon>Thermotogati</taxon>
        <taxon>Deinococcota</taxon>
        <taxon>Deinococci</taxon>
        <taxon>Deinococcales</taxon>
        <taxon>Deinococcaceae</taxon>
        <taxon>Deinococcus</taxon>
    </lineage>
</organism>
<dbReference type="Proteomes" id="UP000248326">
    <property type="component" value="Unassembled WGS sequence"/>
</dbReference>
<dbReference type="EMBL" id="QJSX01000016">
    <property type="protein sequence ID" value="PYE50944.1"/>
    <property type="molecule type" value="Genomic_DNA"/>
</dbReference>
<name>A0A318S289_9DEIO</name>
<sequence>MNNSARRTLSAVLVLTSAITLAACGQTPLDTLPQSTITAQSVNVDSNGVGWVGKGDVQTAFNWNNAQAQRYVQNVTFTFEQSVRYELDCYKEVEVGRDREIKTITRTVKRTSNINATITYEARKTGQWTGYNLKGFSSTDTNAPTDLSCTGDDGNRSGWMQDGEPRITSGADGGLFVTWNSIKVALPNTPIVVY</sequence>
<keyword evidence="3" id="KW-1185">Reference proteome</keyword>
<accession>A0A318S289</accession>
<evidence type="ECO:0000313" key="2">
    <source>
        <dbReference type="EMBL" id="PYE50944.1"/>
    </source>
</evidence>
<evidence type="ECO:0000313" key="3">
    <source>
        <dbReference type="Proteomes" id="UP000248326"/>
    </source>
</evidence>
<dbReference type="AlphaFoldDB" id="A0A318S289"/>
<keyword evidence="1" id="KW-0732">Signal</keyword>